<evidence type="ECO:0000313" key="4">
    <source>
        <dbReference type="Proteomes" id="UP000199451"/>
    </source>
</evidence>
<dbReference type="Gene3D" id="3.40.50.2000">
    <property type="entry name" value="Glycogen Phosphorylase B"/>
    <property type="match status" value="2"/>
</dbReference>
<accession>A0A1G9XA30</accession>
<gene>
    <name evidence="3" type="ORF">SAMN04487949_2889</name>
</gene>
<dbReference type="Pfam" id="PF13439">
    <property type="entry name" value="Glyco_transf_4"/>
    <property type="match status" value="1"/>
</dbReference>
<proteinExistence type="predicted"/>
<evidence type="ECO:0000259" key="2">
    <source>
        <dbReference type="Pfam" id="PF13439"/>
    </source>
</evidence>
<feature type="domain" description="Glycosyltransferase subfamily 4-like N-terminal" evidence="2">
    <location>
        <begin position="49"/>
        <end position="166"/>
    </location>
</feature>
<dbReference type="SUPFAM" id="SSF53756">
    <property type="entry name" value="UDP-Glycosyltransferase/glycogen phosphorylase"/>
    <property type="match status" value="1"/>
</dbReference>
<evidence type="ECO:0000259" key="1">
    <source>
        <dbReference type="Pfam" id="PF00534"/>
    </source>
</evidence>
<dbReference type="InterPro" id="IPR001296">
    <property type="entry name" value="Glyco_trans_1"/>
</dbReference>
<dbReference type="OrthoDB" id="131038at2157"/>
<dbReference type="PANTHER" id="PTHR12526:SF637">
    <property type="entry name" value="GLYCOSYLTRANSFERASE EPSF-RELATED"/>
    <property type="match status" value="1"/>
</dbReference>
<dbReference type="Proteomes" id="UP000199451">
    <property type="component" value="Unassembled WGS sequence"/>
</dbReference>
<keyword evidence="3" id="KW-0808">Transferase</keyword>
<dbReference type="EMBL" id="FNHL01000004">
    <property type="protein sequence ID" value="SDM93183.1"/>
    <property type="molecule type" value="Genomic_DNA"/>
</dbReference>
<evidence type="ECO:0000313" key="3">
    <source>
        <dbReference type="EMBL" id="SDM93183.1"/>
    </source>
</evidence>
<dbReference type="InterPro" id="IPR028098">
    <property type="entry name" value="Glyco_trans_4-like_N"/>
</dbReference>
<dbReference type="CDD" id="cd03801">
    <property type="entry name" value="GT4_PimA-like"/>
    <property type="match status" value="1"/>
</dbReference>
<dbReference type="STRING" id="660521.SAMN04487949_2889"/>
<dbReference type="RefSeq" id="WP_089698559.1">
    <property type="nucleotide sequence ID" value="NZ_FNHL01000004.1"/>
</dbReference>
<feature type="domain" description="Glycosyl transferase family 1" evidence="1">
    <location>
        <begin position="175"/>
        <end position="328"/>
    </location>
</feature>
<keyword evidence="4" id="KW-1185">Reference proteome</keyword>
<protein>
    <submittedName>
        <fullName evidence="3">Glycosyltransferase involved in cell wall bisynthesis</fullName>
    </submittedName>
</protein>
<name>A0A1G9XA30_9EURY</name>
<dbReference type="PANTHER" id="PTHR12526">
    <property type="entry name" value="GLYCOSYLTRANSFERASE"/>
    <property type="match status" value="1"/>
</dbReference>
<sequence>MTEMTILVIGAIDRDTGGIAQYTNEQIRHLQRDNEIIGLDVSAPEVRRVLLVPYASLKLFKDVIKLVRQDPPDIVHMHVAQGIPFYRETLFGLIATYFWDIETVLHIHGSSFDKFLESDGILSNAYQSVVFERVDKIVCLSSYWEEVLSNHTDQDKLEILPNAVNVCDYAPEENESGKLRISYISDLVKRKGVREFSNAVEQFGDDDSIQIDVAGKGPLSSIIQDLSDQHQNVRYHGYVSEDTKQDILNRSDIFILPSYAEGLPIVILEAMAGGNAIVSTNVGSIPELIGSENGILISPRNEEMIRDSVKRLGNERKKLHEIKRRNRELIEKSFSWEAHKRDLTQIYNSALQKE</sequence>
<dbReference type="Pfam" id="PF00534">
    <property type="entry name" value="Glycos_transf_1"/>
    <property type="match status" value="1"/>
</dbReference>
<organism evidence="3 4">
    <name type="scientific">Halogranum gelatinilyticum</name>
    <dbReference type="NCBI Taxonomy" id="660521"/>
    <lineage>
        <taxon>Archaea</taxon>
        <taxon>Methanobacteriati</taxon>
        <taxon>Methanobacteriota</taxon>
        <taxon>Stenosarchaea group</taxon>
        <taxon>Halobacteria</taxon>
        <taxon>Halobacteriales</taxon>
        <taxon>Haloferacaceae</taxon>
    </lineage>
</organism>
<reference evidence="4" key="1">
    <citation type="submission" date="2016-10" db="EMBL/GenBank/DDBJ databases">
        <authorList>
            <person name="Varghese N."/>
            <person name="Submissions S."/>
        </authorList>
    </citation>
    <scope>NUCLEOTIDE SEQUENCE [LARGE SCALE GENOMIC DNA]</scope>
    <source>
        <strain evidence="4">CGMCC 1.10119</strain>
    </source>
</reference>
<dbReference type="GO" id="GO:0016757">
    <property type="term" value="F:glycosyltransferase activity"/>
    <property type="evidence" value="ECO:0007669"/>
    <property type="project" value="InterPro"/>
</dbReference>
<dbReference type="AlphaFoldDB" id="A0A1G9XA30"/>